<organism evidence="2 3">
    <name type="scientific">Williamsia sterculiae</name>
    <dbReference type="NCBI Taxonomy" id="1344003"/>
    <lineage>
        <taxon>Bacteria</taxon>
        <taxon>Bacillati</taxon>
        <taxon>Actinomycetota</taxon>
        <taxon>Actinomycetes</taxon>
        <taxon>Mycobacteriales</taxon>
        <taxon>Nocardiaceae</taxon>
        <taxon>Williamsia</taxon>
    </lineage>
</organism>
<keyword evidence="1" id="KW-1133">Transmembrane helix</keyword>
<keyword evidence="1" id="KW-0812">Transmembrane</keyword>
<dbReference type="STRING" id="1344003.SAMN05445060_3068"/>
<dbReference type="Proteomes" id="UP000186218">
    <property type="component" value="Unassembled WGS sequence"/>
</dbReference>
<sequence length="132" mass="14040">MDVGFLWRVVISGVALWVATVVLSGMQIVGAENTVEKVGVVLAVAVIFGLVNAVVKPIVALLSAPFYLITLGLFHLVVNALMLMLTAWITDHGSWGLRVNSFWTALVGAIIVSVVSAILSALTGDVRAKNRR</sequence>
<proteinExistence type="predicted"/>
<feature type="transmembrane region" description="Helical" evidence="1">
    <location>
        <begin position="67"/>
        <end position="89"/>
    </location>
</feature>
<dbReference type="InterPro" id="IPR007165">
    <property type="entry name" value="Phage_holin_4_2"/>
</dbReference>
<dbReference type="EMBL" id="FTNT01000009">
    <property type="protein sequence ID" value="SIS15457.1"/>
    <property type="molecule type" value="Genomic_DNA"/>
</dbReference>
<gene>
    <name evidence="2" type="ORF">SAMN05445060_3068</name>
</gene>
<evidence type="ECO:0000313" key="3">
    <source>
        <dbReference type="Proteomes" id="UP000186218"/>
    </source>
</evidence>
<evidence type="ECO:0000313" key="2">
    <source>
        <dbReference type="EMBL" id="SIS15457.1"/>
    </source>
</evidence>
<dbReference type="Pfam" id="PF04020">
    <property type="entry name" value="Phage_holin_4_2"/>
    <property type="match status" value="1"/>
</dbReference>
<feature type="transmembrane region" description="Helical" evidence="1">
    <location>
        <begin position="38"/>
        <end position="55"/>
    </location>
</feature>
<feature type="transmembrane region" description="Helical" evidence="1">
    <location>
        <begin position="5"/>
        <end position="26"/>
    </location>
</feature>
<keyword evidence="1" id="KW-0472">Membrane</keyword>
<name>A0A1N7GS80_9NOCA</name>
<evidence type="ECO:0000256" key="1">
    <source>
        <dbReference type="SAM" id="Phobius"/>
    </source>
</evidence>
<dbReference type="PANTHER" id="PTHR37309">
    <property type="entry name" value="SLR0284 PROTEIN"/>
    <property type="match status" value="1"/>
</dbReference>
<protein>
    <submittedName>
        <fullName evidence="2">Putative membrane protein</fullName>
    </submittedName>
</protein>
<dbReference type="PANTHER" id="PTHR37309:SF1">
    <property type="entry name" value="SLR0284 PROTEIN"/>
    <property type="match status" value="1"/>
</dbReference>
<accession>A0A1N7GS80</accession>
<keyword evidence="3" id="KW-1185">Reference proteome</keyword>
<feature type="transmembrane region" description="Helical" evidence="1">
    <location>
        <begin position="101"/>
        <end position="122"/>
    </location>
</feature>
<dbReference type="AlphaFoldDB" id="A0A1N7GS80"/>
<reference evidence="2 3" key="1">
    <citation type="submission" date="2017-01" db="EMBL/GenBank/DDBJ databases">
        <authorList>
            <person name="Mah S.A."/>
            <person name="Swanson W.J."/>
            <person name="Moy G.W."/>
            <person name="Vacquier V.D."/>
        </authorList>
    </citation>
    <scope>NUCLEOTIDE SEQUENCE [LARGE SCALE GENOMIC DNA]</scope>
    <source>
        <strain evidence="2 3">CPCC 203464</strain>
    </source>
</reference>